<evidence type="ECO:0000313" key="6">
    <source>
        <dbReference type="Proteomes" id="UP000284277"/>
    </source>
</evidence>
<reference evidence="5 6" key="1">
    <citation type="submission" date="2016-08" db="EMBL/GenBank/DDBJ databases">
        <title>A new outlook on sporulation: Clostridium algidixylanolyticum.</title>
        <authorList>
            <person name="Poppleton D.I."/>
            <person name="Gribaldo S."/>
        </authorList>
    </citation>
    <scope>NUCLEOTIDE SEQUENCE [LARGE SCALE GENOMIC DNA]</scope>
    <source>
        <strain evidence="5 6">SPL73</strain>
    </source>
</reference>
<dbReference type="SUPFAM" id="SSF53822">
    <property type="entry name" value="Periplasmic binding protein-like I"/>
    <property type="match status" value="1"/>
</dbReference>
<keyword evidence="3" id="KW-0804">Transcription</keyword>
<dbReference type="InterPro" id="IPR010982">
    <property type="entry name" value="Lambda_DNA-bd_dom_sf"/>
</dbReference>
<gene>
    <name evidence="5" type="ORF">BET01_13160</name>
</gene>
<keyword evidence="6" id="KW-1185">Reference proteome</keyword>
<dbReference type="PROSITE" id="PS50932">
    <property type="entry name" value="HTH_LACI_2"/>
    <property type="match status" value="1"/>
</dbReference>
<dbReference type="Gene3D" id="3.40.50.2300">
    <property type="match status" value="2"/>
</dbReference>
<dbReference type="RefSeq" id="WP_120195525.1">
    <property type="nucleotide sequence ID" value="NZ_MCIA01000003.1"/>
</dbReference>
<dbReference type="GO" id="GO:0003700">
    <property type="term" value="F:DNA-binding transcription factor activity"/>
    <property type="evidence" value="ECO:0007669"/>
    <property type="project" value="TreeGrafter"/>
</dbReference>
<name>A0A419T9G1_9FIRM</name>
<feature type="domain" description="HTH lacI-type" evidence="4">
    <location>
        <begin position="3"/>
        <end position="57"/>
    </location>
</feature>
<dbReference type="SUPFAM" id="SSF47413">
    <property type="entry name" value="lambda repressor-like DNA-binding domains"/>
    <property type="match status" value="1"/>
</dbReference>
<protein>
    <submittedName>
        <fullName evidence="5">LacI family transcriptional regulator</fullName>
    </submittedName>
</protein>
<sequence>MSMTAKELAKLLNLSEAAISMALHNKPGVSTRTRKKVLEAAKENGYDFSRIEESSTQSSYEGTVHFIIYKKSGAVVGDTPFFSQLSEGVGLGLKEFPYHLNVSYLYGEDRVENQLSDLVRSGTKGILLLGTEMSEHDFKPFTKLPIPLVVLDTSFENISTNCVLIDNVQGAFFATDYLIKKCKAQPGYLQSSYPITNFLERSDGFYKAVRQNGMSSSKTLVHRLTPSMEGAYADMTTLLEQGEVPARCYFADNDFIAAGAMKAFRDFGYRIPQDVAIAGFDNLPISTIIEPPLTTIHVPKQSIGMLAARRLVELIADKIPDPVKIQVGTTLIPRKSV</sequence>
<comment type="caution">
    <text evidence="5">The sequence shown here is derived from an EMBL/GenBank/DDBJ whole genome shotgun (WGS) entry which is preliminary data.</text>
</comment>
<dbReference type="OrthoDB" id="43195at2"/>
<evidence type="ECO:0000256" key="2">
    <source>
        <dbReference type="ARBA" id="ARBA00023125"/>
    </source>
</evidence>
<dbReference type="SMART" id="SM00354">
    <property type="entry name" value="HTH_LACI"/>
    <property type="match status" value="1"/>
</dbReference>
<organism evidence="5 6">
    <name type="scientific">Lacrimispora algidixylanolytica</name>
    <dbReference type="NCBI Taxonomy" id="94868"/>
    <lineage>
        <taxon>Bacteria</taxon>
        <taxon>Bacillati</taxon>
        <taxon>Bacillota</taxon>
        <taxon>Clostridia</taxon>
        <taxon>Lachnospirales</taxon>
        <taxon>Lachnospiraceae</taxon>
        <taxon>Lacrimispora</taxon>
    </lineage>
</organism>
<dbReference type="Gene3D" id="1.10.260.40">
    <property type="entry name" value="lambda repressor-like DNA-binding domains"/>
    <property type="match status" value="1"/>
</dbReference>
<accession>A0A419T9G1</accession>
<dbReference type="PANTHER" id="PTHR30146">
    <property type="entry name" value="LACI-RELATED TRANSCRIPTIONAL REPRESSOR"/>
    <property type="match status" value="1"/>
</dbReference>
<proteinExistence type="predicted"/>
<dbReference type="Pfam" id="PF13377">
    <property type="entry name" value="Peripla_BP_3"/>
    <property type="match status" value="1"/>
</dbReference>
<dbReference type="InterPro" id="IPR028082">
    <property type="entry name" value="Peripla_BP_I"/>
</dbReference>
<evidence type="ECO:0000313" key="5">
    <source>
        <dbReference type="EMBL" id="RKD34097.1"/>
    </source>
</evidence>
<evidence type="ECO:0000259" key="4">
    <source>
        <dbReference type="PROSITE" id="PS50932"/>
    </source>
</evidence>
<keyword evidence="1" id="KW-0805">Transcription regulation</keyword>
<dbReference type="PANTHER" id="PTHR30146:SF109">
    <property type="entry name" value="HTH-TYPE TRANSCRIPTIONAL REGULATOR GALS"/>
    <property type="match status" value="1"/>
</dbReference>
<keyword evidence="2" id="KW-0238">DNA-binding</keyword>
<dbReference type="EMBL" id="MCIA01000003">
    <property type="protein sequence ID" value="RKD34097.1"/>
    <property type="molecule type" value="Genomic_DNA"/>
</dbReference>
<evidence type="ECO:0000256" key="3">
    <source>
        <dbReference type="ARBA" id="ARBA00023163"/>
    </source>
</evidence>
<dbReference type="InterPro" id="IPR000843">
    <property type="entry name" value="HTH_LacI"/>
</dbReference>
<dbReference type="GO" id="GO:0000976">
    <property type="term" value="F:transcription cis-regulatory region binding"/>
    <property type="evidence" value="ECO:0007669"/>
    <property type="project" value="TreeGrafter"/>
</dbReference>
<dbReference type="InterPro" id="IPR046335">
    <property type="entry name" value="LacI/GalR-like_sensor"/>
</dbReference>
<dbReference type="AlphaFoldDB" id="A0A419T9G1"/>
<dbReference type="Proteomes" id="UP000284277">
    <property type="component" value="Unassembled WGS sequence"/>
</dbReference>
<evidence type="ECO:0000256" key="1">
    <source>
        <dbReference type="ARBA" id="ARBA00023015"/>
    </source>
</evidence>